<feature type="compositionally biased region" description="Basic and acidic residues" evidence="1">
    <location>
        <begin position="162"/>
        <end position="172"/>
    </location>
</feature>
<evidence type="ECO:0000256" key="2">
    <source>
        <dbReference type="SAM" id="SignalP"/>
    </source>
</evidence>
<dbReference type="EMBL" id="CADEPM010000002">
    <property type="protein sequence ID" value="CAB3399745.1"/>
    <property type="molecule type" value="Genomic_DNA"/>
</dbReference>
<feature type="signal peptide" evidence="2">
    <location>
        <begin position="1"/>
        <end position="15"/>
    </location>
</feature>
<feature type="compositionally biased region" description="Basic and acidic residues" evidence="1">
    <location>
        <begin position="127"/>
        <end position="142"/>
    </location>
</feature>
<evidence type="ECO:0000313" key="3">
    <source>
        <dbReference type="EMBL" id="CAB3399745.1"/>
    </source>
</evidence>
<sequence length="311" mass="35742">MVIFLLFMCVLNVAANQKPSTSEFGSEHLICKHLFDEDTFMQFSLGSINEPNITHLTSTRSNSKPLKTVQLENLNLRSVQFDGRPTPPPTRPKPDPVKDCRLYSHSKDPRKKGWILDGRPTPPPTRPKPDPVKDCRLYSHSKDPRKKGWILDGRPTPPPTRPKPDPVKDCRLYSKNPKMGRNSRKNKSNPTHKSVQYTNKLKIESLVQQFESSVIFQPKTNTSDVIDVQAQMLANLEITENGSRAIASQDVPTNIPRRRRQRRRRRRKQKPWEPKMSMIDEERLTQSLGNRCEEKEIISDEKMDDGCKTGP</sequence>
<dbReference type="AlphaFoldDB" id="A0A8S1EPK6"/>
<feature type="compositionally biased region" description="Basic and acidic residues" evidence="1">
    <location>
        <begin position="92"/>
        <end position="107"/>
    </location>
</feature>
<accession>A0A8S1EPK6</accession>
<proteinExistence type="predicted"/>
<name>A0A8S1EPK6_9PELO</name>
<feature type="compositionally biased region" description="Basic and acidic residues" evidence="1">
    <location>
        <begin position="291"/>
        <end position="311"/>
    </location>
</feature>
<feature type="compositionally biased region" description="Basic and acidic residues" evidence="1">
    <location>
        <begin position="270"/>
        <end position="284"/>
    </location>
</feature>
<feature type="region of interest" description="Disordered" evidence="1">
    <location>
        <begin position="254"/>
        <end position="311"/>
    </location>
</feature>
<evidence type="ECO:0000313" key="4">
    <source>
        <dbReference type="Proteomes" id="UP000494206"/>
    </source>
</evidence>
<gene>
    <name evidence="3" type="ORF">CBOVIS_LOCUS2819</name>
</gene>
<feature type="region of interest" description="Disordered" evidence="1">
    <location>
        <begin position="77"/>
        <end position="195"/>
    </location>
</feature>
<reference evidence="3 4" key="1">
    <citation type="submission" date="2020-04" db="EMBL/GenBank/DDBJ databases">
        <authorList>
            <person name="Laetsch R D."/>
            <person name="Stevens L."/>
            <person name="Kumar S."/>
            <person name="Blaxter L. M."/>
        </authorList>
    </citation>
    <scope>NUCLEOTIDE SEQUENCE [LARGE SCALE GENOMIC DNA]</scope>
</reference>
<protein>
    <submittedName>
        <fullName evidence="3">Uncharacterized protein</fullName>
    </submittedName>
</protein>
<comment type="caution">
    <text evidence="3">The sequence shown here is derived from an EMBL/GenBank/DDBJ whole genome shotgun (WGS) entry which is preliminary data.</text>
</comment>
<feature type="compositionally biased region" description="Basic residues" evidence="1">
    <location>
        <begin position="256"/>
        <end position="269"/>
    </location>
</feature>
<dbReference type="Proteomes" id="UP000494206">
    <property type="component" value="Unassembled WGS sequence"/>
</dbReference>
<feature type="chain" id="PRO_5035949299" evidence="2">
    <location>
        <begin position="16"/>
        <end position="311"/>
    </location>
</feature>
<evidence type="ECO:0000256" key="1">
    <source>
        <dbReference type="SAM" id="MobiDB-lite"/>
    </source>
</evidence>
<keyword evidence="2" id="KW-0732">Signal</keyword>
<keyword evidence="4" id="KW-1185">Reference proteome</keyword>
<organism evidence="3 4">
    <name type="scientific">Caenorhabditis bovis</name>
    <dbReference type="NCBI Taxonomy" id="2654633"/>
    <lineage>
        <taxon>Eukaryota</taxon>
        <taxon>Metazoa</taxon>
        <taxon>Ecdysozoa</taxon>
        <taxon>Nematoda</taxon>
        <taxon>Chromadorea</taxon>
        <taxon>Rhabditida</taxon>
        <taxon>Rhabditina</taxon>
        <taxon>Rhabditomorpha</taxon>
        <taxon>Rhabditoidea</taxon>
        <taxon>Rhabditidae</taxon>
        <taxon>Peloderinae</taxon>
        <taxon>Caenorhabditis</taxon>
    </lineage>
</organism>